<evidence type="ECO:0000313" key="3">
    <source>
        <dbReference type="Proteomes" id="UP000823388"/>
    </source>
</evidence>
<dbReference type="Proteomes" id="UP000823388">
    <property type="component" value="Chromosome 7N"/>
</dbReference>
<protein>
    <submittedName>
        <fullName evidence="2">Uncharacterized protein</fullName>
    </submittedName>
</protein>
<feature type="compositionally biased region" description="Basic and acidic residues" evidence="1">
    <location>
        <begin position="48"/>
        <end position="60"/>
    </location>
</feature>
<evidence type="ECO:0000256" key="1">
    <source>
        <dbReference type="SAM" id="MobiDB-lite"/>
    </source>
</evidence>
<feature type="region of interest" description="Disordered" evidence="1">
    <location>
        <begin position="168"/>
        <end position="239"/>
    </location>
</feature>
<organism evidence="2 3">
    <name type="scientific">Panicum virgatum</name>
    <name type="common">Blackwell switchgrass</name>
    <dbReference type="NCBI Taxonomy" id="38727"/>
    <lineage>
        <taxon>Eukaryota</taxon>
        <taxon>Viridiplantae</taxon>
        <taxon>Streptophyta</taxon>
        <taxon>Embryophyta</taxon>
        <taxon>Tracheophyta</taxon>
        <taxon>Spermatophyta</taxon>
        <taxon>Magnoliopsida</taxon>
        <taxon>Liliopsida</taxon>
        <taxon>Poales</taxon>
        <taxon>Poaceae</taxon>
        <taxon>PACMAD clade</taxon>
        <taxon>Panicoideae</taxon>
        <taxon>Panicodae</taxon>
        <taxon>Paniceae</taxon>
        <taxon>Panicinae</taxon>
        <taxon>Panicum</taxon>
        <taxon>Panicum sect. Hiantes</taxon>
    </lineage>
</organism>
<sequence>MMARQRRRGAGALRSIAGESRLRRGRGGETRHEKSSWRVAAGRRRPRQRDGEVRYSEGELQRGSSSRNGGAAAVLGAASFGRRNARVLRGRRQLLGFVEDEGVPRWINTGGTGRRRPGQARQCEAHSSATGGVPGDTGKTGLTRGSRRLAVEDRGRERCTRALGLERAGGGRARKWAAAWEEKRRKLGPRGKRKRRGSGPGWATQERRERKRRGRPAQEEEKKGARKERVLKKKTNKTI</sequence>
<dbReference type="EMBL" id="CM029050">
    <property type="protein sequence ID" value="KAG2564722.1"/>
    <property type="molecule type" value="Genomic_DNA"/>
</dbReference>
<keyword evidence="3" id="KW-1185">Reference proteome</keyword>
<feature type="region of interest" description="Disordered" evidence="1">
    <location>
        <begin position="108"/>
        <end position="154"/>
    </location>
</feature>
<gene>
    <name evidence="2" type="ORF">PVAP13_7NG098789</name>
</gene>
<evidence type="ECO:0000313" key="2">
    <source>
        <dbReference type="EMBL" id="KAG2564722.1"/>
    </source>
</evidence>
<name>A0A8T0PWI6_PANVG</name>
<feature type="compositionally biased region" description="Basic residues" evidence="1">
    <location>
        <begin position="185"/>
        <end position="197"/>
    </location>
</feature>
<reference evidence="2" key="1">
    <citation type="submission" date="2020-05" db="EMBL/GenBank/DDBJ databases">
        <title>WGS assembly of Panicum virgatum.</title>
        <authorList>
            <person name="Lovell J.T."/>
            <person name="Jenkins J."/>
            <person name="Shu S."/>
            <person name="Juenger T.E."/>
            <person name="Schmutz J."/>
        </authorList>
    </citation>
    <scope>NUCLEOTIDE SEQUENCE</scope>
    <source>
        <strain evidence="2">AP13</strain>
    </source>
</reference>
<feature type="compositionally biased region" description="Basic and acidic residues" evidence="1">
    <location>
        <begin position="20"/>
        <end position="36"/>
    </location>
</feature>
<proteinExistence type="predicted"/>
<accession>A0A8T0PWI6</accession>
<comment type="caution">
    <text evidence="2">The sequence shown here is derived from an EMBL/GenBank/DDBJ whole genome shotgun (WGS) entry which is preliminary data.</text>
</comment>
<feature type="region of interest" description="Disordered" evidence="1">
    <location>
        <begin position="1"/>
        <end position="70"/>
    </location>
</feature>
<feature type="compositionally biased region" description="Basic residues" evidence="1">
    <location>
        <begin position="224"/>
        <end position="239"/>
    </location>
</feature>
<dbReference type="AlphaFoldDB" id="A0A8T0PWI6"/>